<evidence type="ECO:0000313" key="3">
    <source>
        <dbReference type="EMBL" id="KAF9922681.1"/>
    </source>
</evidence>
<dbReference type="Proteomes" id="UP000749646">
    <property type="component" value="Unassembled WGS sequence"/>
</dbReference>
<feature type="region of interest" description="Disordered" evidence="2">
    <location>
        <begin position="184"/>
        <end position="210"/>
    </location>
</feature>
<protein>
    <submittedName>
        <fullName evidence="3">Uncharacterized protein</fullName>
    </submittedName>
</protein>
<dbReference type="AlphaFoldDB" id="A0A9P6LRK8"/>
<feature type="coiled-coil region" evidence="1">
    <location>
        <begin position="212"/>
        <end position="246"/>
    </location>
</feature>
<evidence type="ECO:0000256" key="1">
    <source>
        <dbReference type="SAM" id="Coils"/>
    </source>
</evidence>
<keyword evidence="4" id="KW-1185">Reference proteome</keyword>
<gene>
    <name evidence="3" type="ORF">BGZ65_009408</name>
</gene>
<feature type="compositionally biased region" description="Polar residues" evidence="2">
    <location>
        <begin position="90"/>
        <end position="110"/>
    </location>
</feature>
<organism evidence="3 4">
    <name type="scientific">Modicella reniformis</name>
    <dbReference type="NCBI Taxonomy" id="1440133"/>
    <lineage>
        <taxon>Eukaryota</taxon>
        <taxon>Fungi</taxon>
        <taxon>Fungi incertae sedis</taxon>
        <taxon>Mucoromycota</taxon>
        <taxon>Mortierellomycotina</taxon>
        <taxon>Mortierellomycetes</taxon>
        <taxon>Mortierellales</taxon>
        <taxon>Mortierellaceae</taxon>
        <taxon>Modicella</taxon>
    </lineage>
</organism>
<reference evidence="3" key="1">
    <citation type="journal article" date="2020" name="Fungal Divers.">
        <title>Resolving the Mortierellaceae phylogeny through synthesis of multi-gene phylogenetics and phylogenomics.</title>
        <authorList>
            <person name="Vandepol N."/>
            <person name="Liber J."/>
            <person name="Desiro A."/>
            <person name="Na H."/>
            <person name="Kennedy M."/>
            <person name="Barry K."/>
            <person name="Grigoriev I.V."/>
            <person name="Miller A.N."/>
            <person name="O'Donnell K."/>
            <person name="Stajich J.E."/>
            <person name="Bonito G."/>
        </authorList>
    </citation>
    <scope>NUCLEOTIDE SEQUENCE</scope>
    <source>
        <strain evidence="3">MES-2147</strain>
    </source>
</reference>
<dbReference type="OrthoDB" id="10570296at2759"/>
<feature type="non-terminal residue" evidence="3">
    <location>
        <position position="1"/>
    </location>
</feature>
<accession>A0A9P6LRK8</accession>
<proteinExistence type="predicted"/>
<evidence type="ECO:0000256" key="2">
    <source>
        <dbReference type="SAM" id="MobiDB-lite"/>
    </source>
</evidence>
<feature type="compositionally biased region" description="Polar residues" evidence="2">
    <location>
        <begin position="188"/>
        <end position="204"/>
    </location>
</feature>
<dbReference type="SUPFAM" id="SSF58104">
    <property type="entry name" value="Methyl-accepting chemotaxis protein (MCP) signaling domain"/>
    <property type="match status" value="1"/>
</dbReference>
<sequence length="537" mass="61756">MSQTPFQEFRTRDSSDVVAIPTRYDPKTKGFIMRWKDIQHHFENAKRVMNGKSGILFLTDDDLEDLQPLRISHYPDVVLEVVVTDHVPVSPSSTRTSGSTMEIKPSSSARGQARDEVTRSNQTPGGGQIYVASSGNEIGSMSSDVAAFRISEIEKDNRALMVRFQDFLSDNRTSLITPRQHRVAQDQGYPQLSKNQSINGNVDSNRSEGEQLRQLQVQVDKSLQEMYQMNQKMHQQQLQIDNLLQKTQQTHQQTDDIIQKMHQTDQRTHQLQQQITDIQESSQQMDQQTHQHQQQMDNILQQIQEGHQMLQQIHKTDRSKRQQENPSVEQIRKADQCLQETLWLQRLEFDRLMVIRSHVQALLSSTFLEIPIPRLFIVLPTPTGLVDKDGKPSPLQFRLYYLCECGSHTMNWKSNGLHEIHMAEHPGYDVDNHDAFFDKYGSYLLTMMYMVKYGAVAGGRAVPPLSSLDIAGRTDAGQGHLNYIKDNIHRFVDDTITHLEDIIRTKNCNMDPSLNWKLNLLEFDDIISHLKVKEDGN</sequence>
<comment type="caution">
    <text evidence="3">The sequence shown here is derived from an EMBL/GenBank/DDBJ whole genome shotgun (WGS) entry which is preliminary data.</text>
</comment>
<evidence type="ECO:0000313" key="4">
    <source>
        <dbReference type="Proteomes" id="UP000749646"/>
    </source>
</evidence>
<feature type="region of interest" description="Disordered" evidence="2">
    <location>
        <begin position="90"/>
        <end position="130"/>
    </location>
</feature>
<keyword evidence="1" id="KW-0175">Coiled coil</keyword>
<name>A0A9P6LRK8_9FUNG</name>
<dbReference type="EMBL" id="JAAAHW010010812">
    <property type="protein sequence ID" value="KAF9922681.1"/>
    <property type="molecule type" value="Genomic_DNA"/>
</dbReference>